<dbReference type="KEGG" id="enn:FRE64_07795"/>
<sequence length="169" mass="18435">MIKKLLKRLFYLALAFLLAGIWILLDAKPAVAQDKSVNYTHTVVSDRDFSNEDLVGAVFAAADMRRTDFHGSNLENAMFTQGKLINADLSGANLSGALMDRVVFDGSDLRNAIFIGTVMSSSSFENTKIAGADFTDAILDRYQIKLFCEKAEGVNPVTGVSTRESLGCR</sequence>
<dbReference type="PANTHER" id="PTHR47121:SF2">
    <property type="entry name" value="THYLAKOID LUMENAL PROTEIN TL20.3, CHLOROPLASTIC"/>
    <property type="match status" value="1"/>
</dbReference>
<dbReference type="Proteomes" id="UP000318453">
    <property type="component" value="Chromosome"/>
</dbReference>
<dbReference type="RefSeq" id="WP_146295449.1">
    <property type="nucleotide sequence ID" value="NZ_CP042326.1"/>
</dbReference>
<dbReference type="Gene3D" id="2.160.20.80">
    <property type="entry name" value="E3 ubiquitin-protein ligase SopA"/>
    <property type="match status" value="1"/>
</dbReference>
<name>A0A5B8NKS0_9CHRO</name>
<reference evidence="1" key="1">
    <citation type="submission" date="2019-08" db="EMBL/GenBank/DDBJ databases">
        <title>Carotenoids and Carotenoid Binding Proteins in the Halophilic Cyanobacterium Euhalothece sp. ZM00.</title>
        <authorList>
            <person name="Cho S.M."/>
            <person name="Song J.Y."/>
            <person name="Park Y.-I."/>
        </authorList>
    </citation>
    <scope>NUCLEOTIDE SEQUENCE [LARGE SCALE GENOMIC DNA]</scope>
    <source>
        <strain evidence="1">Z-M001</strain>
    </source>
</reference>
<dbReference type="EMBL" id="CP042326">
    <property type="protein sequence ID" value="QDZ39852.1"/>
    <property type="molecule type" value="Genomic_DNA"/>
</dbReference>
<dbReference type="InterPro" id="IPR001646">
    <property type="entry name" value="5peptide_repeat"/>
</dbReference>
<dbReference type="SUPFAM" id="SSF141571">
    <property type="entry name" value="Pentapeptide repeat-like"/>
    <property type="match status" value="1"/>
</dbReference>
<gene>
    <name evidence="1" type="ORF">FRE64_07795</name>
</gene>
<keyword evidence="2" id="KW-1185">Reference proteome</keyword>
<accession>A0A5B8NKS0</accession>
<dbReference type="Pfam" id="PF00805">
    <property type="entry name" value="Pentapeptide"/>
    <property type="match status" value="2"/>
</dbReference>
<dbReference type="InterPro" id="IPR053285">
    <property type="entry name" value="Thylakoid_lumenal_pentapeptide"/>
</dbReference>
<evidence type="ECO:0000313" key="1">
    <source>
        <dbReference type="EMBL" id="QDZ39852.1"/>
    </source>
</evidence>
<organism evidence="1 2">
    <name type="scientific">Euhalothece natronophila Z-M001</name>
    <dbReference type="NCBI Taxonomy" id="522448"/>
    <lineage>
        <taxon>Bacteria</taxon>
        <taxon>Bacillati</taxon>
        <taxon>Cyanobacteriota</taxon>
        <taxon>Cyanophyceae</taxon>
        <taxon>Oscillatoriophycideae</taxon>
        <taxon>Chroococcales</taxon>
        <taxon>Halothecacae</taxon>
        <taxon>Halothece cluster</taxon>
        <taxon>Euhalothece</taxon>
    </lineage>
</organism>
<dbReference type="PANTHER" id="PTHR47121">
    <property type="entry name" value="THYLAKOID LUMENAL PROTEIN TL20.3, CHLOROPLASTIC"/>
    <property type="match status" value="1"/>
</dbReference>
<dbReference type="OrthoDB" id="7872756at2"/>
<dbReference type="AlphaFoldDB" id="A0A5B8NKS0"/>
<proteinExistence type="predicted"/>
<evidence type="ECO:0000313" key="2">
    <source>
        <dbReference type="Proteomes" id="UP000318453"/>
    </source>
</evidence>
<protein>
    <submittedName>
        <fullName evidence="1">Pentapeptide repeat-containing protein</fullName>
    </submittedName>
</protein>